<accession>A0A151L650</accession>
<evidence type="ECO:0000313" key="1">
    <source>
        <dbReference type="EMBL" id="KYN94448.1"/>
    </source>
</evidence>
<name>A0A151L650_9APIC</name>
<organism evidence="1 2">
    <name type="scientific">Plasmodium gaboni</name>
    <dbReference type="NCBI Taxonomy" id="647221"/>
    <lineage>
        <taxon>Eukaryota</taxon>
        <taxon>Sar</taxon>
        <taxon>Alveolata</taxon>
        <taxon>Apicomplexa</taxon>
        <taxon>Aconoidasida</taxon>
        <taxon>Haemosporida</taxon>
        <taxon>Plasmodiidae</taxon>
        <taxon>Plasmodium</taxon>
        <taxon>Plasmodium (Laverania)</taxon>
    </lineage>
</organism>
<dbReference type="AlphaFoldDB" id="A0A151L650"/>
<dbReference type="GeneID" id="29773697"/>
<feature type="non-terminal residue" evidence="1">
    <location>
        <position position="1"/>
    </location>
</feature>
<dbReference type="RefSeq" id="XP_018639076.1">
    <property type="nucleotide sequence ID" value="XM_018783142.1"/>
</dbReference>
<feature type="non-terminal residue" evidence="1">
    <location>
        <position position="239"/>
    </location>
</feature>
<evidence type="ECO:0000313" key="2">
    <source>
        <dbReference type="Proteomes" id="UP000076004"/>
    </source>
</evidence>
<dbReference type="VEuPathDB" id="PlasmoDB:PGSY75_0001600A"/>
<dbReference type="EMBL" id="LVLB01000031">
    <property type="protein sequence ID" value="KYN94448.1"/>
    <property type="molecule type" value="Genomic_DNA"/>
</dbReference>
<dbReference type="KEGG" id="pgab:PGSY75_0001600A"/>
<proteinExistence type="predicted"/>
<reference evidence="1 2" key="1">
    <citation type="journal article" date="2016" name="Nat. Commun.">
        <title>Genomes of cryptic chimpanzee Plasmodium species reveal key evolutionary events leading to human malaria.</title>
        <authorList>
            <person name="Sundararaman S.A."/>
            <person name="Plenderleith L.J."/>
            <person name="Liu W."/>
            <person name="Loy D.E."/>
            <person name="Learn G.H."/>
            <person name="Li Y."/>
            <person name="Shaw K.S."/>
            <person name="Ayouba A."/>
            <person name="Peeters M."/>
            <person name="Speede S."/>
            <person name="Shaw G.M."/>
            <person name="Bushman F.D."/>
            <person name="Brisson D."/>
            <person name="Rayner J.C."/>
            <person name="Sharp P.M."/>
            <person name="Hahn B.H."/>
        </authorList>
    </citation>
    <scope>NUCLEOTIDE SEQUENCE [LARGE SCALE GENOMIC DNA]</scope>
    <source>
        <strain evidence="1 2">SY75</strain>
    </source>
</reference>
<comment type="caution">
    <text evidence="1">The sequence shown here is derived from an EMBL/GenBank/DDBJ whole genome shotgun (WGS) entry which is preliminary data.</text>
</comment>
<dbReference type="VEuPathDB" id="PlasmoDB:PGABG01_0213800"/>
<dbReference type="Proteomes" id="UP000076004">
    <property type="component" value="Unassembled WGS sequence"/>
</dbReference>
<sequence length="239" mass="29092">KGCPTNINDISTKCNIKDFESNRFFYNIFDKKIKRYIFNNLMIHSKTNYFDIENKSCVEYDKIKNIPYICNNIKYDIHKYNNKHIYSNNSNSVIIKENNMDLSSFLKNIIFNMNYLLYLFNKNNHIYFVLHLLFKNDILLQRNINMSYKNNIYNNIYNMYNISSVLNYKNDILNNTHNLYNIYDLFALFIFYVHIKRFYFDFFLLILKRINNIERTNEHHNVGDMNNMCDMNNMSDINN</sequence>
<gene>
    <name evidence="1" type="ORF">PGSY75_0001600A</name>
</gene>
<protein>
    <submittedName>
        <fullName evidence="1">Uncharacterized protein</fullName>
    </submittedName>
</protein>